<name>A0A409WBI9_9AGAR</name>
<dbReference type="InParanoid" id="A0A409WBI9"/>
<dbReference type="EMBL" id="NHYE01005219">
    <property type="protein sequence ID" value="PPQ75882.1"/>
    <property type="molecule type" value="Genomic_DNA"/>
</dbReference>
<gene>
    <name evidence="1" type="ORF">CVT26_001070</name>
</gene>
<evidence type="ECO:0000313" key="1">
    <source>
        <dbReference type="EMBL" id="PPQ75882.1"/>
    </source>
</evidence>
<keyword evidence="2" id="KW-1185">Reference proteome</keyword>
<sequence>MEKMRMSVELGAFDERQATAGSHTVVALAPASAALDNVTAALHLQHLKETTTSQYHQTTTTRLLPRLCTPQHTLDSRSDWDHRVLAMSKKRKLKSSTLG</sequence>
<organism evidence="1 2">
    <name type="scientific">Gymnopilus dilepis</name>
    <dbReference type="NCBI Taxonomy" id="231916"/>
    <lineage>
        <taxon>Eukaryota</taxon>
        <taxon>Fungi</taxon>
        <taxon>Dikarya</taxon>
        <taxon>Basidiomycota</taxon>
        <taxon>Agaricomycotina</taxon>
        <taxon>Agaricomycetes</taxon>
        <taxon>Agaricomycetidae</taxon>
        <taxon>Agaricales</taxon>
        <taxon>Agaricineae</taxon>
        <taxon>Hymenogastraceae</taxon>
        <taxon>Gymnopilus</taxon>
    </lineage>
</organism>
<comment type="caution">
    <text evidence="1">The sequence shown here is derived from an EMBL/GenBank/DDBJ whole genome shotgun (WGS) entry which is preliminary data.</text>
</comment>
<proteinExistence type="predicted"/>
<dbReference type="AlphaFoldDB" id="A0A409WBI9"/>
<dbReference type="Proteomes" id="UP000284706">
    <property type="component" value="Unassembled WGS sequence"/>
</dbReference>
<protein>
    <submittedName>
        <fullName evidence="1">Uncharacterized protein</fullName>
    </submittedName>
</protein>
<evidence type="ECO:0000313" key="2">
    <source>
        <dbReference type="Proteomes" id="UP000284706"/>
    </source>
</evidence>
<reference evidence="1 2" key="1">
    <citation type="journal article" date="2018" name="Evol. Lett.">
        <title>Horizontal gene cluster transfer increased hallucinogenic mushroom diversity.</title>
        <authorList>
            <person name="Reynolds H.T."/>
            <person name="Vijayakumar V."/>
            <person name="Gluck-Thaler E."/>
            <person name="Korotkin H.B."/>
            <person name="Matheny P.B."/>
            <person name="Slot J.C."/>
        </authorList>
    </citation>
    <scope>NUCLEOTIDE SEQUENCE [LARGE SCALE GENOMIC DNA]</scope>
    <source>
        <strain evidence="1 2">SRW20</strain>
    </source>
</reference>
<accession>A0A409WBI9</accession>